<dbReference type="Proteomes" id="UP000182034">
    <property type="component" value="Unassembled WGS sequence"/>
</dbReference>
<reference evidence="4" key="1">
    <citation type="submission" date="2016-10" db="EMBL/GenBank/DDBJ databases">
        <authorList>
            <person name="Varghese N."/>
            <person name="Submissions S."/>
        </authorList>
    </citation>
    <scope>NUCLEOTIDE SEQUENCE [LARGE SCALE GENOMIC DNA]</scope>
    <source>
        <strain evidence="4">SUR2</strain>
    </source>
</reference>
<name>A0A1K2ILC8_9FLAO</name>
<feature type="domain" description="Smf/DprA SLOG" evidence="2">
    <location>
        <begin position="8"/>
        <end position="203"/>
    </location>
</feature>
<evidence type="ECO:0000259" key="2">
    <source>
        <dbReference type="Pfam" id="PF02481"/>
    </source>
</evidence>
<dbReference type="Pfam" id="PF02481">
    <property type="entry name" value="DNA_processg_A"/>
    <property type="match status" value="1"/>
</dbReference>
<dbReference type="InterPro" id="IPR003488">
    <property type="entry name" value="DprA"/>
</dbReference>
<evidence type="ECO:0000313" key="4">
    <source>
        <dbReference type="Proteomes" id="UP000182034"/>
    </source>
</evidence>
<dbReference type="EMBL" id="FPKW01000004">
    <property type="protein sequence ID" value="SFZ93167.1"/>
    <property type="molecule type" value="Genomic_DNA"/>
</dbReference>
<keyword evidence="4" id="KW-1185">Reference proteome</keyword>
<dbReference type="InterPro" id="IPR057666">
    <property type="entry name" value="DrpA_SLOG"/>
</dbReference>
<gene>
    <name evidence="3" type="ORF">SAMN05216324_104192</name>
</gene>
<accession>A0A1K2ILC8</accession>
<protein>
    <submittedName>
        <fullName evidence="3">DNA processing protein</fullName>
    </submittedName>
</protein>
<dbReference type="Gene3D" id="3.40.50.450">
    <property type="match status" value="1"/>
</dbReference>
<dbReference type="OrthoDB" id="9785707at2"/>
<dbReference type="RefSeq" id="WP_072408779.1">
    <property type="nucleotide sequence ID" value="NZ_FPKW01000004.1"/>
</dbReference>
<sequence>MQISAFNEYYDKLTTVEKKNSPKELFYKGDFSLLENGRRVAVVGSRKVSELGIRRARKIAKLLVQNDITVVSGLAEGVDSIAHRTAIEFDGRTIGVIGTPLDKYFPAENKDLQDFIAENHLLISQFPENYPVTPKSFPIRNRTMALISDATIIIEASEKSGTKHQGWEALRLGRQLLIMENVLNEKISWAEEMLSYGAQVLTNDNFEFLIESIPYLTTKKEYVF</sequence>
<dbReference type="SUPFAM" id="SSF102405">
    <property type="entry name" value="MCP/YpsA-like"/>
    <property type="match status" value="1"/>
</dbReference>
<dbReference type="AlphaFoldDB" id="A0A1K2ILC8"/>
<dbReference type="PANTHER" id="PTHR43022:SF1">
    <property type="entry name" value="PROTEIN SMF"/>
    <property type="match status" value="1"/>
</dbReference>
<dbReference type="PANTHER" id="PTHR43022">
    <property type="entry name" value="PROTEIN SMF"/>
    <property type="match status" value="1"/>
</dbReference>
<comment type="similarity">
    <text evidence="1">Belongs to the DprA/Smf family.</text>
</comment>
<organism evidence="3 4">
    <name type="scientific">Chryseobacterium limigenitum</name>
    <dbReference type="NCBI Taxonomy" id="1612149"/>
    <lineage>
        <taxon>Bacteria</taxon>
        <taxon>Pseudomonadati</taxon>
        <taxon>Bacteroidota</taxon>
        <taxon>Flavobacteriia</taxon>
        <taxon>Flavobacteriales</taxon>
        <taxon>Weeksellaceae</taxon>
        <taxon>Chryseobacterium group</taxon>
        <taxon>Chryseobacterium</taxon>
    </lineage>
</organism>
<dbReference type="STRING" id="1612149.SAMN05216324_104192"/>
<proteinExistence type="inferred from homology"/>
<dbReference type="GO" id="GO:0009294">
    <property type="term" value="P:DNA-mediated transformation"/>
    <property type="evidence" value="ECO:0007669"/>
    <property type="project" value="InterPro"/>
</dbReference>
<evidence type="ECO:0000313" key="3">
    <source>
        <dbReference type="EMBL" id="SFZ93167.1"/>
    </source>
</evidence>
<evidence type="ECO:0000256" key="1">
    <source>
        <dbReference type="ARBA" id="ARBA00006525"/>
    </source>
</evidence>